<proteinExistence type="predicted"/>
<name>A0A3N2Q7M9_SODAK</name>
<dbReference type="Gene3D" id="2.100.10.30">
    <property type="entry name" value="Jacalin-like lectin domain"/>
    <property type="match status" value="1"/>
</dbReference>
<sequence>MAPAFLRELRRRSRASIRTEQSTDRAGEQYSTDCSSNASQGTVPTAGSVTPPSNHGSEVALDLHLKDTSGQSANTTPIPRPPPQPIVNVNTNRNSVASVAGWSSPTANAKANLVVSPYAPRVTNCADGTYAYQKNLVIRGTIGDPSQHSVDGEVLVNRLDHQFPPTSWAVCESHWKALVYLQPGLNRFRFDFTSPKVSNSSSSNPIHSSYLDIFMVPPQNTPPLQLAILLAKDSPQNFDSTPARAQTEGNGLDTAIHKYRMAAYLWQAFTCEQMTRHRMGRRSFAFEEEWVTGSSHSRDRVDGKMRSEARVHIIRTEKTVAQLRDLAQLENLTDDPDKSAFFNVVADAVRDYFRPLTGQKKYVSVLLLDVHWDKEVKTVTEPADAGGSSDDLNLAIFGSQYLQSYPSSLDEIRPAFNDCSRIEADFVSKHGNNMGSSWEVANAGMGGHLRSIGHMLGCPRQESGVMGDDFAMINRTFVAREPFSTRTKSKGGLILAKDECTWHALDCLRFRWHPCFRLPNDAVCYMDASIQAFPVEGGSVVLAAKTGVSHVEIMGEDDNFCRAWIRYGVERGLPKQVSINESEVRERLQEKKRKGLLRLRVVSGGGAILYIDDFRKLCSKSSSFKISAAPLGKSGFRSKQIGCQDIEDRSEAQEVVFKSAVKQSRVLSRVIVYHDPSIVYGLEFVYDDASTQILGGKGGKVTGDAFDLDVRRGEYIAGFTVRVSDRISGISISTSLGSSSPIYGDAFGGDLNILLPPWGYTVCGVAGLYGARLHSFGLLITR</sequence>
<feature type="domain" description="Jacalin-type lectin" evidence="2">
    <location>
        <begin position="643"/>
        <end position="782"/>
    </location>
</feature>
<dbReference type="InterPro" id="IPR021917">
    <property type="entry name" value="Unchr_Zn-peptidase-like"/>
</dbReference>
<dbReference type="Proteomes" id="UP000272025">
    <property type="component" value="Unassembled WGS sequence"/>
</dbReference>
<feature type="compositionally biased region" description="Polar residues" evidence="1">
    <location>
        <begin position="29"/>
        <end position="56"/>
    </location>
</feature>
<dbReference type="OrthoDB" id="74460at2759"/>
<evidence type="ECO:0000256" key="1">
    <source>
        <dbReference type="SAM" id="MobiDB-lite"/>
    </source>
</evidence>
<dbReference type="InterPro" id="IPR036404">
    <property type="entry name" value="Jacalin-like_lectin_dom_sf"/>
</dbReference>
<dbReference type="PANTHER" id="PTHR21054:SF2">
    <property type="entry name" value="MIP04191P"/>
    <property type="match status" value="1"/>
</dbReference>
<dbReference type="GO" id="GO:0005737">
    <property type="term" value="C:cytoplasm"/>
    <property type="evidence" value="ECO:0007669"/>
    <property type="project" value="TreeGrafter"/>
</dbReference>
<accession>A0A3N2Q7M9</accession>
<feature type="region of interest" description="Disordered" evidence="1">
    <location>
        <begin position="1"/>
        <end position="57"/>
    </location>
</feature>
<reference evidence="3 4" key="1">
    <citation type="journal article" date="2018" name="Mol. Ecol.">
        <title>The obligate alkalophilic soda-lake fungus Sodiomyces alkalinus has shifted to a protein diet.</title>
        <authorList>
            <person name="Grum-Grzhimaylo A.A."/>
            <person name="Falkoski D.L."/>
            <person name="van den Heuvel J."/>
            <person name="Valero-Jimenez C.A."/>
            <person name="Min B."/>
            <person name="Choi I.G."/>
            <person name="Lipzen A."/>
            <person name="Daum C.G."/>
            <person name="Aanen D.K."/>
            <person name="Tsang A."/>
            <person name="Henrissat B."/>
            <person name="Bilanenko E.N."/>
            <person name="de Vries R.P."/>
            <person name="van Kan J.A.L."/>
            <person name="Grigoriev I.V."/>
            <person name="Debets A.J.M."/>
        </authorList>
    </citation>
    <scope>NUCLEOTIDE SEQUENCE [LARGE SCALE GENOMIC DNA]</scope>
    <source>
        <strain evidence="3 4">F11</strain>
    </source>
</reference>
<dbReference type="Pfam" id="PF01419">
    <property type="entry name" value="Jacalin"/>
    <property type="match status" value="1"/>
</dbReference>
<dbReference type="PANTHER" id="PTHR21054">
    <property type="entry name" value="ZINC METALLOPROTEINASE-RELATED"/>
    <property type="match status" value="1"/>
</dbReference>
<dbReference type="EMBL" id="ML119051">
    <property type="protein sequence ID" value="ROT42716.1"/>
    <property type="molecule type" value="Genomic_DNA"/>
</dbReference>
<dbReference type="InterPro" id="IPR001229">
    <property type="entry name" value="Jacalin-like_lectin_dom"/>
</dbReference>
<dbReference type="Pfam" id="PF12044">
    <property type="entry name" value="Metallopep"/>
    <property type="match status" value="1"/>
</dbReference>
<dbReference type="RefSeq" id="XP_028470522.1">
    <property type="nucleotide sequence ID" value="XM_028607584.1"/>
</dbReference>
<evidence type="ECO:0000259" key="2">
    <source>
        <dbReference type="PROSITE" id="PS51752"/>
    </source>
</evidence>
<keyword evidence="4" id="KW-1185">Reference proteome</keyword>
<evidence type="ECO:0000313" key="4">
    <source>
        <dbReference type="Proteomes" id="UP000272025"/>
    </source>
</evidence>
<dbReference type="SUPFAM" id="SSF51101">
    <property type="entry name" value="Mannose-binding lectins"/>
    <property type="match status" value="1"/>
</dbReference>
<dbReference type="GeneID" id="39576062"/>
<organism evidence="3 4">
    <name type="scientific">Sodiomyces alkalinus (strain CBS 110278 / VKM F-3762 / F11)</name>
    <name type="common">Alkaliphilic filamentous fungus</name>
    <dbReference type="NCBI Taxonomy" id="1314773"/>
    <lineage>
        <taxon>Eukaryota</taxon>
        <taxon>Fungi</taxon>
        <taxon>Dikarya</taxon>
        <taxon>Ascomycota</taxon>
        <taxon>Pezizomycotina</taxon>
        <taxon>Sordariomycetes</taxon>
        <taxon>Hypocreomycetidae</taxon>
        <taxon>Glomerellales</taxon>
        <taxon>Plectosphaerellaceae</taxon>
        <taxon>Sodiomyces</taxon>
    </lineage>
</organism>
<gene>
    <name evidence="3" type="ORF">SODALDRAFT_268011</name>
</gene>
<dbReference type="AlphaFoldDB" id="A0A3N2Q7M9"/>
<evidence type="ECO:0000313" key="3">
    <source>
        <dbReference type="EMBL" id="ROT42716.1"/>
    </source>
</evidence>
<protein>
    <recommendedName>
        <fullName evidence="2">Jacalin-type lectin domain-containing protein</fullName>
    </recommendedName>
</protein>
<dbReference type="InterPro" id="IPR053002">
    <property type="entry name" value="Metalloproteinase_M10B"/>
</dbReference>
<dbReference type="PROSITE" id="PS51752">
    <property type="entry name" value="JACALIN_LECTIN"/>
    <property type="match status" value="1"/>
</dbReference>